<dbReference type="SUPFAM" id="SSF103473">
    <property type="entry name" value="MFS general substrate transporter"/>
    <property type="match status" value="1"/>
</dbReference>
<accession>A0A0F3NKV9</accession>
<feature type="transmembrane region" description="Helical" evidence="1">
    <location>
        <begin position="7"/>
        <end position="28"/>
    </location>
</feature>
<dbReference type="EMBL" id="LANX01000001">
    <property type="protein sequence ID" value="KJV68655.1"/>
    <property type="molecule type" value="Genomic_DNA"/>
</dbReference>
<dbReference type="Proteomes" id="UP000033562">
    <property type="component" value="Unassembled WGS sequence"/>
</dbReference>
<name>A0A0F3NKV9_9RICK</name>
<evidence type="ECO:0000313" key="3">
    <source>
        <dbReference type="Proteomes" id="UP000033562"/>
    </source>
</evidence>
<keyword evidence="3" id="KW-1185">Reference proteome</keyword>
<dbReference type="OrthoDB" id="7164625at2"/>
<reference evidence="2 3" key="1">
    <citation type="submission" date="2015-02" db="EMBL/GenBank/DDBJ databases">
        <title>Genome Sequencing of Rickettsiales.</title>
        <authorList>
            <person name="Daugherty S.C."/>
            <person name="Su Q."/>
            <person name="Abolude K."/>
            <person name="Beier-Sexton M."/>
            <person name="Carlyon J.A."/>
            <person name="Carter R."/>
            <person name="Day N.P."/>
            <person name="Dumler S.J."/>
            <person name="Dyachenko V."/>
            <person name="Godinez A."/>
            <person name="Kurtti T.J."/>
            <person name="Lichay M."/>
            <person name="Mullins K.E."/>
            <person name="Ott S."/>
            <person name="Pappas-Brown V."/>
            <person name="Paris D.H."/>
            <person name="Patel P."/>
            <person name="Richards A.L."/>
            <person name="Sadzewicz L."/>
            <person name="Sears K."/>
            <person name="Seidman D."/>
            <person name="Sengamalay N."/>
            <person name="Stenos J."/>
            <person name="Tallon L.J."/>
            <person name="Vincent G."/>
            <person name="Fraser C.M."/>
            <person name="Munderloh U."/>
            <person name="Dunning-Hotopp J.C."/>
        </authorList>
    </citation>
    <scope>NUCLEOTIDE SEQUENCE [LARGE SCALE GENOMIC DNA]</scope>
    <source>
        <strain evidence="2 3">RAC413</strain>
    </source>
</reference>
<dbReference type="STRING" id="1359163.NLO413_0015"/>
<keyword evidence="1" id="KW-0812">Transmembrane</keyword>
<feature type="transmembrane region" description="Helical" evidence="1">
    <location>
        <begin position="93"/>
        <end position="117"/>
    </location>
</feature>
<dbReference type="Gene3D" id="1.20.1250.20">
    <property type="entry name" value="MFS general substrate transporter like domains"/>
    <property type="match status" value="1"/>
</dbReference>
<feature type="transmembrane region" description="Helical" evidence="1">
    <location>
        <begin position="68"/>
        <end position="87"/>
    </location>
</feature>
<dbReference type="InterPro" id="IPR036259">
    <property type="entry name" value="MFS_trans_sf"/>
</dbReference>
<feature type="transmembrane region" description="Helical" evidence="1">
    <location>
        <begin position="304"/>
        <end position="330"/>
    </location>
</feature>
<keyword evidence="1" id="KW-1133">Transmembrane helix</keyword>
<feature type="transmembrane region" description="Helical" evidence="1">
    <location>
        <begin position="214"/>
        <end position="237"/>
    </location>
</feature>
<protein>
    <submittedName>
        <fullName evidence="2">Putative membrane protein</fullName>
    </submittedName>
</protein>
<organism evidence="2 3">
    <name type="scientific">Candidatus Neoehrlichia procyonis str. RAC413</name>
    <dbReference type="NCBI Taxonomy" id="1359163"/>
    <lineage>
        <taxon>Bacteria</taxon>
        <taxon>Pseudomonadati</taxon>
        <taxon>Pseudomonadota</taxon>
        <taxon>Alphaproteobacteria</taxon>
        <taxon>Rickettsiales</taxon>
        <taxon>Anaplasmataceae</taxon>
        <taxon>Candidatus Neoehrlichia</taxon>
    </lineage>
</organism>
<comment type="caution">
    <text evidence="2">The sequence shown here is derived from an EMBL/GenBank/DDBJ whole genome shotgun (WGS) entry which is preliminary data.</text>
</comment>
<dbReference type="RefSeq" id="WP_045808534.1">
    <property type="nucleotide sequence ID" value="NZ_LANX01000001.1"/>
</dbReference>
<gene>
    <name evidence="2" type="ORF">NLO413_0015</name>
</gene>
<dbReference type="PATRIC" id="fig|1359163.3.peg.15"/>
<keyword evidence="1" id="KW-0472">Membrane</keyword>
<feature type="transmembrane region" description="Helical" evidence="1">
    <location>
        <begin position="158"/>
        <end position="180"/>
    </location>
</feature>
<sequence>MNKSLVNWLVIVLFFVCIGSFEWLYAVFGKVVFYSDLKVAYLLFVHMLFFSIFQLFSGSLIDYFGIKITIALASFCSLIGMILQVFISTNLFFVMLFLSQFFLTFGASFTFIGIGYVSRRFFSSYYGVMFGLAQMIYSLSYAMFNAIVFLHWVSISNFRLLTTCNIVLQGIVCILTLCVVSNPRGYNCQRNVILYDVVRQCLCNIYDVSIVKAIWLISALGSISFGMFFSCSTFLWYKINIYSNEFLAITLSYMWVGFSIGSPVSCWISNYFRDKKFTFLVFSVIQCCSLIFLLMINYKIENQYLIYIYYSIAWLFGFASGGHMIAFVIGSNAVSLYKISTACAIINGCMCIMSGLIILVVMMLAIYYDISLIILIFSILSLLLYIIAAFFSIRNTSLNIRSSF</sequence>
<proteinExistence type="predicted"/>
<feature type="transmembrane region" description="Helical" evidence="1">
    <location>
        <begin position="342"/>
        <end position="366"/>
    </location>
</feature>
<evidence type="ECO:0000256" key="1">
    <source>
        <dbReference type="SAM" id="Phobius"/>
    </source>
</evidence>
<feature type="transmembrane region" description="Helical" evidence="1">
    <location>
        <begin position="249"/>
        <end position="272"/>
    </location>
</feature>
<evidence type="ECO:0000313" key="2">
    <source>
        <dbReference type="EMBL" id="KJV68655.1"/>
    </source>
</evidence>
<feature type="transmembrane region" description="Helical" evidence="1">
    <location>
        <begin position="372"/>
        <end position="393"/>
    </location>
</feature>
<feature type="transmembrane region" description="Helical" evidence="1">
    <location>
        <begin position="129"/>
        <end position="152"/>
    </location>
</feature>
<feature type="transmembrane region" description="Helical" evidence="1">
    <location>
        <begin position="40"/>
        <end position="61"/>
    </location>
</feature>
<feature type="transmembrane region" description="Helical" evidence="1">
    <location>
        <begin position="279"/>
        <end position="298"/>
    </location>
</feature>
<dbReference type="AlphaFoldDB" id="A0A0F3NKV9"/>